<evidence type="ECO:0000259" key="10">
    <source>
        <dbReference type="Pfam" id="PF00591"/>
    </source>
</evidence>
<comment type="subunit">
    <text evidence="9">Homodimer.</text>
</comment>
<feature type="domain" description="Glycosyl transferase family 3" evidence="10">
    <location>
        <begin position="79"/>
        <end position="334"/>
    </location>
</feature>
<evidence type="ECO:0000256" key="6">
    <source>
        <dbReference type="ARBA" id="ARBA00023141"/>
    </source>
</evidence>
<comment type="pathway">
    <text evidence="1 9">Amino-acid biosynthesis; L-tryptophan biosynthesis; L-tryptophan from chorismate: step 2/5.</text>
</comment>
<dbReference type="InterPro" id="IPR000312">
    <property type="entry name" value="Glycosyl_Trfase_fam3"/>
</dbReference>
<dbReference type="PANTHER" id="PTHR43285:SF2">
    <property type="entry name" value="ANTHRANILATE PHOSPHORIBOSYLTRANSFERASE"/>
    <property type="match status" value="1"/>
</dbReference>
<dbReference type="KEGG" id="rama:IDM48_06190"/>
<evidence type="ECO:0000313" key="13">
    <source>
        <dbReference type="Proteomes" id="UP000516421"/>
    </source>
</evidence>
<keyword evidence="9" id="KW-0460">Magnesium</keyword>
<dbReference type="InterPro" id="IPR017459">
    <property type="entry name" value="Glycosyl_Trfase_fam3_N_dom"/>
</dbReference>
<feature type="binding site" evidence="9">
    <location>
        <position position="125"/>
    </location>
    <ligand>
        <name>5-phospho-alpha-D-ribose 1-diphosphate</name>
        <dbReference type="ChEBI" id="CHEBI:58017"/>
    </ligand>
</feature>
<evidence type="ECO:0000256" key="1">
    <source>
        <dbReference type="ARBA" id="ARBA00004907"/>
    </source>
</evidence>
<feature type="binding site" evidence="9">
    <location>
        <position position="171"/>
    </location>
    <ligand>
        <name>anthranilate</name>
        <dbReference type="ChEBI" id="CHEBI:16567"/>
        <label>2</label>
    </ligand>
</feature>
<dbReference type="PANTHER" id="PTHR43285">
    <property type="entry name" value="ANTHRANILATE PHOSPHORIBOSYLTRANSFERASE"/>
    <property type="match status" value="1"/>
</dbReference>
<dbReference type="Pfam" id="PF02885">
    <property type="entry name" value="Glycos_trans_3N"/>
    <property type="match status" value="1"/>
</dbReference>
<dbReference type="Gene3D" id="1.20.970.10">
    <property type="entry name" value="Transferase, Pyrimidine Nucleoside Phosphorylase, Chain C"/>
    <property type="match status" value="1"/>
</dbReference>
<evidence type="ECO:0000256" key="5">
    <source>
        <dbReference type="ARBA" id="ARBA00022822"/>
    </source>
</evidence>
<dbReference type="InterPro" id="IPR036320">
    <property type="entry name" value="Glycosyl_Trfase_fam3_N_dom_sf"/>
</dbReference>
<dbReference type="NCBIfam" id="TIGR01245">
    <property type="entry name" value="trpD"/>
    <property type="match status" value="1"/>
</dbReference>
<evidence type="ECO:0000256" key="3">
    <source>
        <dbReference type="ARBA" id="ARBA00022676"/>
    </source>
</evidence>
<evidence type="ECO:0000313" key="12">
    <source>
        <dbReference type="EMBL" id="QNV41008.1"/>
    </source>
</evidence>
<dbReference type="UniPathway" id="UPA00035">
    <property type="reaction ID" value="UER00041"/>
</dbReference>
<dbReference type="EC" id="2.4.2.18" evidence="9"/>
<keyword evidence="5 9" id="KW-0822">Tryptophan biosynthesis</keyword>
<evidence type="ECO:0000259" key="11">
    <source>
        <dbReference type="Pfam" id="PF02885"/>
    </source>
</evidence>
<feature type="binding site" evidence="9">
    <location>
        <position position="97"/>
    </location>
    <ligand>
        <name>Mg(2+)</name>
        <dbReference type="ChEBI" id="CHEBI:18420"/>
        <label>1</label>
    </ligand>
</feature>
<evidence type="ECO:0000256" key="4">
    <source>
        <dbReference type="ARBA" id="ARBA00022679"/>
    </source>
</evidence>
<feature type="binding site" evidence="9">
    <location>
        <position position="116"/>
    </location>
    <ligand>
        <name>anthranilate</name>
        <dbReference type="ChEBI" id="CHEBI:16567"/>
        <label>1</label>
    </ligand>
</feature>
<dbReference type="InterPro" id="IPR035902">
    <property type="entry name" value="Nuc_phospho_transferase"/>
</dbReference>
<feature type="domain" description="Glycosyl transferase family 3 N-terminal" evidence="11">
    <location>
        <begin position="9"/>
        <end position="71"/>
    </location>
</feature>
<comment type="catalytic activity">
    <reaction evidence="7 9">
        <text>N-(5-phospho-beta-D-ribosyl)anthranilate + diphosphate = 5-phospho-alpha-D-ribose 1-diphosphate + anthranilate</text>
        <dbReference type="Rhea" id="RHEA:11768"/>
        <dbReference type="ChEBI" id="CHEBI:16567"/>
        <dbReference type="ChEBI" id="CHEBI:18277"/>
        <dbReference type="ChEBI" id="CHEBI:33019"/>
        <dbReference type="ChEBI" id="CHEBI:58017"/>
        <dbReference type="EC" id="2.4.2.18"/>
    </reaction>
</comment>
<comment type="caution">
    <text evidence="9">Lacks conserved residue(s) required for the propagation of feature annotation.</text>
</comment>
<feature type="binding site" evidence="9">
    <location>
        <position position="229"/>
    </location>
    <ligand>
        <name>Mg(2+)</name>
        <dbReference type="ChEBI" id="CHEBI:18420"/>
        <label>2</label>
    </ligand>
</feature>
<feature type="binding site" evidence="9">
    <location>
        <position position="85"/>
    </location>
    <ligand>
        <name>5-phospho-alpha-D-ribose 1-diphosphate</name>
        <dbReference type="ChEBI" id="CHEBI:58017"/>
    </ligand>
</feature>
<dbReference type="GO" id="GO:0005829">
    <property type="term" value="C:cytosol"/>
    <property type="evidence" value="ECO:0007669"/>
    <property type="project" value="TreeGrafter"/>
</dbReference>
<evidence type="ECO:0000256" key="2">
    <source>
        <dbReference type="ARBA" id="ARBA00022605"/>
    </source>
</evidence>
<dbReference type="AlphaFoldDB" id="A0A7H2BMW2"/>
<dbReference type="Proteomes" id="UP000516421">
    <property type="component" value="Chromosome"/>
</dbReference>
<dbReference type="InterPro" id="IPR005940">
    <property type="entry name" value="Anthranilate_Pribosyl_Tfrase"/>
</dbReference>
<proteinExistence type="inferred from homology"/>
<feature type="binding site" evidence="9">
    <location>
        <position position="85"/>
    </location>
    <ligand>
        <name>anthranilate</name>
        <dbReference type="ChEBI" id="CHEBI:16567"/>
        <label>1</label>
    </ligand>
</feature>
<protein>
    <recommendedName>
        <fullName evidence="9">Anthranilate phosphoribosyltransferase</fullName>
        <ecNumber evidence="9">2.4.2.18</ecNumber>
    </recommendedName>
</protein>
<keyword evidence="2 9" id="KW-0028">Amino-acid biosynthesis</keyword>
<keyword evidence="6 9" id="KW-0057">Aromatic amino acid biosynthesis</keyword>
<dbReference type="Pfam" id="PF00591">
    <property type="entry name" value="Glycos_transf_3"/>
    <property type="match status" value="1"/>
</dbReference>
<keyword evidence="9" id="KW-0479">Metal-binding</keyword>
<feature type="binding site" evidence="9">
    <location>
        <begin position="113"/>
        <end position="121"/>
    </location>
    <ligand>
        <name>5-phospho-alpha-D-ribose 1-diphosphate</name>
        <dbReference type="ChEBI" id="CHEBI:58017"/>
    </ligand>
</feature>
<comment type="cofactor">
    <cofactor evidence="9">
        <name>Mg(2+)</name>
        <dbReference type="ChEBI" id="CHEBI:18420"/>
    </cofactor>
    <text evidence="9">Binds 2 magnesium ions per monomer.</text>
</comment>
<dbReference type="GO" id="GO:0000162">
    <property type="term" value="P:L-tryptophan biosynthetic process"/>
    <property type="evidence" value="ECO:0007669"/>
    <property type="project" value="UniProtKB-UniRule"/>
</dbReference>
<accession>A0A7H2BMW2</accession>
<feature type="binding site" evidence="9">
    <location>
        <position position="93"/>
    </location>
    <ligand>
        <name>5-phospho-alpha-D-ribose 1-diphosphate</name>
        <dbReference type="ChEBI" id="CHEBI:58017"/>
    </ligand>
</feature>
<feature type="binding site" evidence="9">
    <location>
        <begin position="88"/>
        <end position="89"/>
    </location>
    <ligand>
        <name>5-phospho-alpha-D-ribose 1-diphosphate</name>
        <dbReference type="ChEBI" id="CHEBI:58017"/>
    </ligand>
</feature>
<evidence type="ECO:0000256" key="7">
    <source>
        <dbReference type="ARBA" id="ARBA00052328"/>
    </source>
</evidence>
<keyword evidence="13" id="KW-1185">Reference proteome</keyword>
<feature type="binding site" evidence="9">
    <location>
        <position position="230"/>
    </location>
    <ligand>
        <name>Mg(2+)</name>
        <dbReference type="ChEBI" id="CHEBI:18420"/>
        <label>1</label>
    </ligand>
</feature>
<organism evidence="12 13">
    <name type="scientific">Rothia amarae</name>
    <dbReference type="NCBI Taxonomy" id="169480"/>
    <lineage>
        <taxon>Bacteria</taxon>
        <taxon>Bacillati</taxon>
        <taxon>Actinomycetota</taxon>
        <taxon>Actinomycetes</taxon>
        <taxon>Micrococcales</taxon>
        <taxon>Micrococcaceae</taxon>
        <taxon>Rothia</taxon>
    </lineage>
</organism>
<sequence>MSNPAISWKAILNKLTLRHDLSEQEIGWAMDEIMNGVVSEAIIGAFLIALHVKGESPEELSALAQGMLDKAEKIEISSNAVDIVGTGGDQHNTVNISTMASMVIVGAGVPVIKHGNRASSSSSGSADVLEKLGINLNMPISDIIQCLETVGIAFLFAQVFHPSMKHVAPTRKQLGVPTAFNYLGPMTNPAQVRSSAIGVADEAMARKIADVFASRNDHALIFRGGDGLDELTITCNSQLWEVYEGAVTAHVIDPREFGFNLGTLEDLRGGTASENAEVFERIMAGESGHIRNAVLLNAAAGIVAFEPVGEGQSFNERFVAALDRAIASLDNGRARKVLENWREFSQTTAN</sequence>
<comment type="similarity">
    <text evidence="9">Belongs to the anthranilate phosphoribosyltransferase family.</text>
</comment>
<dbReference type="GO" id="GO:0004048">
    <property type="term" value="F:anthranilate phosphoribosyltransferase activity"/>
    <property type="evidence" value="ECO:0007669"/>
    <property type="project" value="UniProtKB-UniRule"/>
</dbReference>
<reference evidence="12 13" key="1">
    <citation type="submission" date="2020-09" db="EMBL/GenBank/DDBJ databases">
        <title>Investigation of environmental microbe.</title>
        <authorList>
            <person name="Ou Y."/>
            <person name="Kang Q."/>
        </authorList>
    </citation>
    <scope>NUCLEOTIDE SEQUENCE [LARGE SCALE GENOMIC DNA]</scope>
    <source>
        <strain evidence="12 13">KJZ-9</strain>
    </source>
</reference>
<dbReference type="EMBL" id="CP061538">
    <property type="protein sequence ID" value="QNV41008.1"/>
    <property type="molecule type" value="Genomic_DNA"/>
</dbReference>
<comment type="similarity">
    <text evidence="8">In the C-terminal section; belongs to the anthranilate phosphoribosyltransferase family.</text>
</comment>
<feature type="binding site" evidence="9">
    <location>
        <begin position="95"/>
        <end position="98"/>
    </location>
    <ligand>
        <name>5-phospho-alpha-D-ribose 1-diphosphate</name>
        <dbReference type="ChEBI" id="CHEBI:58017"/>
    </ligand>
</feature>
<dbReference type="Gene3D" id="3.40.1030.10">
    <property type="entry name" value="Nucleoside phosphorylase/phosphoribosyltransferase catalytic domain"/>
    <property type="match status" value="1"/>
</dbReference>
<evidence type="ECO:0000256" key="9">
    <source>
        <dbReference type="HAMAP-Rule" id="MF_00211"/>
    </source>
</evidence>
<evidence type="ECO:0000256" key="8">
    <source>
        <dbReference type="ARBA" id="ARBA00061188"/>
    </source>
</evidence>
<dbReference type="GO" id="GO:0000287">
    <property type="term" value="F:magnesium ion binding"/>
    <property type="evidence" value="ECO:0007669"/>
    <property type="project" value="UniProtKB-UniRule"/>
</dbReference>
<comment type="function">
    <text evidence="9">Catalyzes the transfer of the phosphoribosyl group of 5-phosphorylribose-1-pyrophosphate (PRPP) to anthranilate to yield N-(5'-phosphoribosyl)-anthranilate (PRA).</text>
</comment>
<dbReference type="HAMAP" id="MF_00211">
    <property type="entry name" value="TrpD"/>
    <property type="match status" value="1"/>
</dbReference>
<dbReference type="SUPFAM" id="SSF47648">
    <property type="entry name" value="Nucleoside phosphorylase/phosphoribosyltransferase N-terminal domain"/>
    <property type="match status" value="1"/>
</dbReference>
<gene>
    <name evidence="9 12" type="primary">trpD</name>
    <name evidence="12" type="ORF">IDM48_06190</name>
</gene>
<feature type="binding site" evidence="9">
    <location>
        <position position="230"/>
    </location>
    <ligand>
        <name>Mg(2+)</name>
        <dbReference type="ChEBI" id="CHEBI:18420"/>
        <label>2</label>
    </ligand>
</feature>
<keyword evidence="4 9" id="KW-0808">Transferase</keyword>
<name>A0A7H2BMW2_9MICC</name>
<dbReference type="FunFam" id="3.40.1030.10:FF:000002">
    <property type="entry name" value="Anthranilate phosphoribosyltransferase"/>
    <property type="match status" value="1"/>
</dbReference>
<keyword evidence="3 9" id="KW-0328">Glycosyltransferase</keyword>
<dbReference type="SUPFAM" id="SSF52418">
    <property type="entry name" value="Nucleoside phosphorylase/phosphoribosyltransferase catalytic domain"/>
    <property type="match status" value="1"/>
</dbReference>